<evidence type="ECO:0000256" key="4">
    <source>
        <dbReference type="ARBA" id="ARBA00022670"/>
    </source>
</evidence>
<keyword evidence="9" id="KW-0482">Metalloprotease</keyword>
<gene>
    <name evidence="13" type="ORF">ACFPK8_03565</name>
</gene>
<keyword evidence="8 11" id="KW-1133">Transmembrane helix</keyword>
<dbReference type="CDD" id="cd23081">
    <property type="entry name" value="cpPDZ_EcRseP-like"/>
    <property type="match status" value="1"/>
</dbReference>
<reference evidence="14" key="1">
    <citation type="journal article" date="2019" name="Int. J. Syst. Evol. Microbiol.">
        <title>The Global Catalogue of Microorganisms (GCM) 10K type strain sequencing project: providing services to taxonomists for standard genome sequencing and annotation.</title>
        <authorList>
            <consortium name="The Broad Institute Genomics Platform"/>
            <consortium name="The Broad Institute Genome Sequencing Center for Infectious Disease"/>
            <person name="Wu L."/>
            <person name="Ma J."/>
        </authorList>
    </citation>
    <scope>NUCLEOTIDE SEQUENCE [LARGE SCALE GENOMIC DNA]</scope>
    <source>
        <strain evidence="14">CGMCC 1.16455</strain>
    </source>
</reference>
<protein>
    <submittedName>
        <fullName evidence="13">M50 family metallopeptidase</fullName>
    </submittedName>
</protein>
<organism evidence="13 14">
    <name type="scientific">Brachybacterium tyrofermentans</name>
    <dbReference type="NCBI Taxonomy" id="47848"/>
    <lineage>
        <taxon>Bacteria</taxon>
        <taxon>Bacillati</taxon>
        <taxon>Actinomycetota</taxon>
        <taxon>Actinomycetes</taxon>
        <taxon>Micrococcales</taxon>
        <taxon>Dermabacteraceae</taxon>
        <taxon>Brachybacterium</taxon>
    </lineage>
</organism>
<evidence type="ECO:0000256" key="7">
    <source>
        <dbReference type="ARBA" id="ARBA00022833"/>
    </source>
</evidence>
<dbReference type="GeneID" id="303298453"/>
<evidence type="ECO:0000256" key="9">
    <source>
        <dbReference type="ARBA" id="ARBA00023049"/>
    </source>
</evidence>
<keyword evidence="14" id="KW-1185">Reference proteome</keyword>
<comment type="subcellular location">
    <subcellularLocation>
        <location evidence="2">Membrane</location>
        <topology evidence="2">Multi-pass membrane protein</topology>
    </subcellularLocation>
</comment>
<keyword evidence="10 11" id="KW-0472">Membrane</keyword>
<keyword evidence="4" id="KW-0645">Protease</keyword>
<dbReference type="Pfam" id="PF02163">
    <property type="entry name" value="Peptidase_M50"/>
    <property type="match status" value="1"/>
</dbReference>
<evidence type="ECO:0000313" key="13">
    <source>
        <dbReference type="EMBL" id="MFC5296575.1"/>
    </source>
</evidence>
<dbReference type="PANTHER" id="PTHR42837:SF2">
    <property type="entry name" value="MEMBRANE METALLOPROTEASE ARASP2, CHLOROPLASTIC-RELATED"/>
    <property type="match status" value="1"/>
</dbReference>
<evidence type="ECO:0000256" key="10">
    <source>
        <dbReference type="ARBA" id="ARBA00023136"/>
    </source>
</evidence>
<dbReference type="CDD" id="cd06163">
    <property type="entry name" value="S2P-M50_PDZ_RseP-like"/>
    <property type="match status" value="1"/>
</dbReference>
<dbReference type="InterPro" id="IPR036034">
    <property type="entry name" value="PDZ_sf"/>
</dbReference>
<dbReference type="EMBL" id="JBHSLN010000012">
    <property type="protein sequence ID" value="MFC5296575.1"/>
    <property type="molecule type" value="Genomic_DNA"/>
</dbReference>
<comment type="cofactor">
    <cofactor evidence="1">
        <name>Zn(2+)</name>
        <dbReference type="ChEBI" id="CHEBI:29105"/>
    </cofactor>
</comment>
<feature type="transmembrane region" description="Helical" evidence="11">
    <location>
        <begin position="143"/>
        <end position="162"/>
    </location>
</feature>
<dbReference type="SUPFAM" id="SSF50156">
    <property type="entry name" value="PDZ domain-like"/>
    <property type="match status" value="1"/>
</dbReference>
<dbReference type="InterPro" id="IPR004387">
    <property type="entry name" value="Pept_M50_Zn"/>
</dbReference>
<evidence type="ECO:0000256" key="6">
    <source>
        <dbReference type="ARBA" id="ARBA00022801"/>
    </source>
</evidence>
<accession>A0ABW0FE29</accession>
<evidence type="ECO:0000313" key="14">
    <source>
        <dbReference type="Proteomes" id="UP001595937"/>
    </source>
</evidence>
<evidence type="ECO:0000256" key="8">
    <source>
        <dbReference type="ARBA" id="ARBA00022989"/>
    </source>
</evidence>
<keyword evidence="7" id="KW-0862">Zinc</keyword>
<feature type="transmembrane region" description="Helical" evidence="11">
    <location>
        <begin position="359"/>
        <end position="379"/>
    </location>
</feature>
<dbReference type="RefSeq" id="WP_343925492.1">
    <property type="nucleotide sequence ID" value="NZ_BAAAIR010000046.1"/>
</dbReference>
<dbReference type="InterPro" id="IPR008915">
    <property type="entry name" value="Peptidase_M50"/>
</dbReference>
<dbReference type="Proteomes" id="UP001595937">
    <property type="component" value="Unassembled WGS sequence"/>
</dbReference>
<comment type="caution">
    <text evidence="13">The sequence shown here is derived from an EMBL/GenBank/DDBJ whole genome shotgun (WGS) entry which is preliminary data.</text>
</comment>
<evidence type="ECO:0000256" key="11">
    <source>
        <dbReference type="SAM" id="Phobius"/>
    </source>
</evidence>
<evidence type="ECO:0000256" key="3">
    <source>
        <dbReference type="ARBA" id="ARBA00007931"/>
    </source>
</evidence>
<evidence type="ECO:0000256" key="1">
    <source>
        <dbReference type="ARBA" id="ARBA00001947"/>
    </source>
</evidence>
<name>A0ABW0FE29_9MICO</name>
<evidence type="ECO:0000256" key="2">
    <source>
        <dbReference type="ARBA" id="ARBA00004141"/>
    </source>
</evidence>
<sequence>MSIALFALGVLVVGLGLALSIALHEVGHLLPAKLFGVRVTQYMIGFGPTVLSRTRGETEYGLKAIPLGGYIRMIGMFPPHKGEPEGTIREDSTGFLQQMSQMSEDAKEFESSQYGQEDAHRTFVALSVPKKLVVMLGGPTMNLLISIVLMTVMVSGIGLPAVTPTVQSVSECVLPAEAPADAGCEGEQEAPALAAGIRPGDTLQEIDGHPIDTWSDVTVAIRASGDRTVPVVVERDGETLHLEATPIVDARPVLDADGAAVYDANGDLMTEQVGFLGVSGTPDLVPQSPALVPEMAWSAFTQTGKIILTLPVRLYDVAQAAFGSEERDPNGPLGVVGVSRLAGEVASADQPGFELKEKAATLISMLASLNMALFVFNLVPLLPLDGGHVLGALIEGVRRRIARWRGRLDPGPVDMSRLLPLTNAVAIIFILMTVLLLYADIVKPITLFP</sequence>
<dbReference type="Gene3D" id="2.30.42.10">
    <property type="match status" value="1"/>
</dbReference>
<dbReference type="PANTHER" id="PTHR42837">
    <property type="entry name" value="REGULATOR OF SIGMA-E PROTEASE RSEP"/>
    <property type="match status" value="1"/>
</dbReference>
<keyword evidence="5 11" id="KW-0812">Transmembrane</keyword>
<evidence type="ECO:0000259" key="12">
    <source>
        <dbReference type="Pfam" id="PF02163"/>
    </source>
</evidence>
<comment type="similarity">
    <text evidence="3">Belongs to the peptidase M50B family.</text>
</comment>
<keyword evidence="6" id="KW-0378">Hydrolase</keyword>
<feature type="domain" description="Peptidase M50" evidence="12">
    <location>
        <begin position="15"/>
        <end position="402"/>
    </location>
</feature>
<proteinExistence type="inferred from homology"/>
<evidence type="ECO:0000256" key="5">
    <source>
        <dbReference type="ARBA" id="ARBA00022692"/>
    </source>
</evidence>
<feature type="transmembrane region" description="Helical" evidence="11">
    <location>
        <begin position="418"/>
        <end position="439"/>
    </location>
</feature>